<dbReference type="AlphaFoldDB" id="A0A2J5I283"/>
<dbReference type="InterPro" id="IPR006094">
    <property type="entry name" value="Oxid_FAD_bind_N"/>
</dbReference>
<dbReference type="InterPro" id="IPR016166">
    <property type="entry name" value="FAD-bd_PCMH"/>
</dbReference>
<proteinExistence type="inferred from homology"/>
<dbReference type="Pfam" id="PF08031">
    <property type="entry name" value="BBE"/>
    <property type="match status" value="1"/>
</dbReference>
<dbReference type="InterPro" id="IPR036318">
    <property type="entry name" value="FAD-bd_PCMH-like_sf"/>
</dbReference>
<sequence>MAVRRVGRSHRENPRNIMRLATPVTALILQAVLGASAQTVLRSESPAAVYTAQHCRLIPGDVGWPQPQLWSQLNQTVQGRLIATVPVGSVCHDPTYDEAKCLAVTENWALPQLSVPRPAEFMVPYFLNDTCSPFTSRTTPCELGNYAAYSIEVRSIDDVRAGIRFAQKHNIRLVIHNSGHDFYGQSTGKGALSLWMHHYNETTFIRHYSSAYYTGPALRVQTGAEGGAAGAHASAEGYTVVAGACPTVKLAGGYLGGGGHSFLAGRYGFAADQVLEWELVTADGARVVATPVQRPDLYWALSGGSPGSYGVVLSATVRAFPNEVTANAAFSFGVREAGGIEPYWTAVHTFHHQLKPLLDQGIVAEYGITNETLVVTGVLAPGHTRASLQSTLQPLVAALATSTGGRLSTKSLGMRLAQGNSYHDVFAAEIAPLLAELGFPPAVAGRFVPRRLMEGDTTALDTALRAIADRGYSYSIIALNAINALRNDTAPLIAPNAVQSTFRAAYSSLMINSGEPGDRDVQRELVEEILPLYDAVAPGAGSYKNEGHWAERDVKTTFYGGMYERLDEIKKAIDPTDFFYGVTSVGFDRSEWDEKGRLCRVI</sequence>
<dbReference type="GO" id="GO:0016491">
    <property type="term" value="F:oxidoreductase activity"/>
    <property type="evidence" value="ECO:0007669"/>
    <property type="project" value="UniProtKB-KW"/>
</dbReference>
<name>A0A2J5I283_9EURO</name>
<dbReference type="GO" id="GO:0071949">
    <property type="term" value="F:FAD binding"/>
    <property type="evidence" value="ECO:0007669"/>
    <property type="project" value="InterPro"/>
</dbReference>
<reference evidence="5" key="1">
    <citation type="submission" date="2017-12" db="EMBL/GenBank/DDBJ databases">
        <authorList>
            <consortium name="DOE Joint Genome Institute"/>
            <person name="Mondo S.J."/>
            <person name="Kjaerbolling I."/>
            <person name="Vesth T.C."/>
            <person name="Frisvad J.C."/>
            <person name="Nybo J.L."/>
            <person name="Theobald S."/>
            <person name="Kuo A."/>
            <person name="Bowyer P."/>
            <person name="Matsuda Y."/>
            <person name="Lyhne E.K."/>
            <person name="Kogle M.E."/>
            <person name="Clum A."/>
            <person name="Lipzen A."/>
            <person name="Salamov A."/>
            <person name="Ngan C.Y."/>
            <person name="Daum C."/>
            <person name="Chiniquy J."/>
            <person name="Barry K."/>
            <person name="LaButti K."/>
            <person name="Haridas S."/>
            <person name="Simmons B.A."/>
            <person name="Magnuson J.K."/>
            <person name="Mortensen U.H."/>
            <person name="Larsen T.O."/>
            <person name="Grigoriev I.V."/>
            <person name="Baker S.E."/>
            <person name="Andersen M.R."/>
            <person name="Nordberg H.P."/>
            <person name="Cantor M.N."/>
            <person name="Hua S.X."/>
        </authorList>
    </citation>
    <scope>NUCLEOTIDE SEQUENCE [LARGE SCALE GENOMIC DNA]</scope>
    <source>
        <strain evidence="5">IBT 19404</strain>
    </source>
</reference>
<dbReference type="SUPFAM" id="SSF56176">
    <property type="entry name" value="FAD-binding/transporter-associated domain-like"/>
    <property type="match status" value="1"/>
</dbReference>
<dbReference type="InterPro" id="IPR050432">
    <property type="entry name" value="FAD-linked_Oxidoreductases_BP"/>
</dbReference>
<dbReference type="EMBL" id="KZ559515">
    <property type="protein sequence ID" value="PLN83879.1"/>
    <property type="molecule type" value="Genomic_DNA"/>
</dbReference>
<dbReference type="PROSITE" id="PS51387">
    <property type="entry name" value="FAD_PCMH"/>
    <property type="match status" value="1"/>
</dbReference>
<organism evidence="4 5">
    <name type="scientific">Aspergillus taichungensis</name>
    <dbReference type="NCBI Taxonomy" id="482145"/>
    <lineage>
        <taxon>Eukaryota</taxon>
        <taxon>Fungi</taxon>
        <taxon>Dikarya</taxon>
        <taxon>Ascomycota</taxon>
        <taxon>Pezizomycotina</taxon>
        <taxon>Eurotiomycetes</taxon>
        <taxon>Eurotiomycetidae</taxon>
        <taxon>Eurotiales</taxon>
        <taxon>Aspergillaceae</taxon>
        <taxon>Aspergillus</taxon>
        <taxon>Aspergillus subgen. Circumdati</taxon>
    </lineage>
</organism>
<dbReference type="PANTHER" id="PTHR13878">
    <property type="entry name" value="GULONOLACTONE OXIDASE"/>
    <property type="match status" value="1"/>
</dbReference>
<dbReference type="PANTHER" id="PTHR13878:SF91">
    <property type="entry name" value="FAD BINDING DOMAIN PROTEIN (AFU_ORTHOLOGUE AFUA_6G12070)-RELATED"/>
    <property type="match status" value="1"/>
</dbReference>
<evidence type="ECO:0000256" key="2">
    <source>
        <dbReference type="ARBA" id="ARBA00023002"/>
    </source>
</evidence>
<evidence type="ECO:0000313" key="4">
    <source>
        <dbReference type="EMBL" id="PLN83879.1"/>
    </source>
</evidence>
<evidence type="ECO:0000256" key="1">
    <source>
        <dbReference type="ARBA" id="ARBA00005466"/>
    </source>
</evidence>
<comment type="similarity">
    <text evidence="1">Belongs to the oxygen-dependent FAD-linked oxidoreductase family.</text>
</comment>
<gene>
    <name evidence="4" type="ORF">BDW42DRAFT_163692</name>
</gene>
<dbReference type="InterPro" id="IPR016169">
    <property type="entry name" value="FAD-bd_PCMH_sub2"/>
</dbReference>
<evidence type="ECO:0000313" key="5">
    <source>
        <dbReference type="Proteomes" id="UP000235023"/>
    </source>
</evidence>
<accession>A0A2J5I283</accession>
<dbReference type="OrthoDB" id="9983560at2759"/>
<protein>
    <submittedName>
        <fullName evidence="4">Putative isoamyl alcohol oxidase</fullName>
    </submittedName>
</protein>
<keyword evidence="2" id="KW-0560">Oxidoreductase</keyword>
<evidence type="ECO:0000259" key="3">
    <source>
        <dbReference type="PROSITE" id="PS51387"/>
    </source>
</evidence>
<keyword evidence="5" id="KW-1185">Reference proteome</keyword>
<feature type="domain" description="FAD-binding PCMH-type" evidence="3">
    <location>
        <begin position="143"/>
        <end position="322"/>
    </location>
</feature>
<dbReference type="InterPro" id="IPR012951">
    <property type="entry name" value="BBE"/>
</dbReference>
<dbReference type="Pfam" id="PF01565">
    <property type="entry name" value="FAD_binding_4"/>
    <property type="match status" value="1"/>
</dbReference>
<dbReference type="Gene3D" id="3.30.465.10">
    <property type="match status" value="1"/>
</dbReference>
<dbReference type="Proteomes" id="UP000235023">
    <property type="component" value="Unassembled WGS sequence"/>
</dbReference>